<feature type="domain" description="J" evidence="1">
    <location>
        <begin position="1"/>
        <end position="64"/>
    </location>
</feature>
<reference evidence="2 3" key="1">
    <citation type="submission" date="2016-09" db="EMBL/GenBank/DDBJ databases">
        <title>Extensive genetic diversity and differential bi-allelic expression allows diatom success in the polar Southern Ocean.</title>
        <authorList>
            <consortium name="DOE Joint Genome Institute"/>
            <person name="Mock T."/>
            <person name="Otillar R.P."/>
            <person name="Strauss J."/>
            <person name="Dupont C."/>
            <person name="Frickenhaus S."/>
            <person name="Maumus F."/>
            <person name="Mcmullan M."/>
            <person name="Sanges R."/>
            <person name="Schmutz J."/>
            <person name="Toseland A."/>
            <person name="Valas R."/>
            <person name="Veluchamy A."/>
            <person name="Ward B.J."/>
            <person name="Allen A."/>
            <person name="Barry K."/>
            <person name="Falciatore A."/>
            <person name="Ferrante M."/>
            <person name="Fortunato A.E."/>
            <person name="Gloeckner G."/>
            <person name="Gruber A."/>
            <person name="Hipkin R."/>
            <person name="Janech M."/>
            <person name="Kroth P."/>
            <person name="Leese F."/>
            <person name="Lindquist E."/>
            <person name="Lyon B.R."/>
            <person name="Martin J."/>
            <person name="Mayer C."/>
            <person name="Parker M."/>
            <person name="Quesneville H."/>
            <person name="Raymond J."/>
            <person name="Uhlig C."/>
            <person name="Valentin K.U."/>
            <person name="Worden A.Z."/>
            <person name="Armbrust E.V."/>
            <person name="Bowler C."/>
            <person name="Green B."/>
            <person name="Moulton V."/>
            <person name="Van Oosterhout C."/>
            <person name="Grigoriev I."/>
        </authorList>
    </citation>
    <scope>NUCLEOTIDE SEQUENCE [LARGE SCALE GENOMIC DNA]</scope>
    <source>
        <strain evidence="2 3">CCMP1102</strain>
    </source>
</reference>
<dbReference type="PANTHER" id="PTHR24074">
    <property type="entry name" value="CO-CHAPERONE PROTEIN DJLA"/>
    <property type="match status" value="1"/>
</dbReference>
<dbReference type="PRINTS" id="PR00625">
    <property type="entry name" value="JDOMAIN"/>
</dbReference>
<evidence type="ECO:0000313" key="3">
    <source>
        <dbReference type="Proteomes" id="UP000095751"/>
    </source>
</evidence>
<keyword evidence="3" id="KW-1185">Reference proteome</keyword>
<keyword evidence="2" id="KW-0346">Stress response</keyword>
<dbReference type="CDD" id="cd06257">
    <property type="entry name" value="DnaJ"/>
    <property type="match status" value="1"/>
</dbReference>
<proteinExistence type="predicted"/>
<organism evidence="2 3">
    <name type="scientific">Fragilariopsis cylindrus CCMP1102</name>
    <dbReference type="NCBI Taxonomy" id="635003"/>
    <lineage>
        <taxon>Eukaryota</taxon>
        <taxon>Sar</taxon>
        <taxon>Stramenopiles</taxon>
        <taxon>Ochrophyta</taxon>
        <taxon>Bacillariophyta</taxon>
        <taxon>Bacillariophyceae</taxon>
        <taxon>Bacillariophycidae</taxon>
        <taxon>Bacillariales</taxon>
        <taxon>Bacillariaceae</taxon>
        <taxon>Fragilariopsis</taxon>
    </lineage>
</organism>
<evidence type="ECO:0000313" key="2">
    <source>
        <dbReference type="EMBL" id="OEU08439.1"/>
    </source>
</evidence>
<dbReference type="PROSITE" id="PS00636">
    <property type="entry name" value="DNAJ_1"/>
    <property type="match status" value="1"/>
</dbReference>
<accession>A0A1E7ERH7</accession>
<dbReference type="InterPro" id="IPR036869">
    <property type="entry name" value="J_dom_sf"/>
</dbReference>
<dbReference type="InterPro" id="IPR001623">
    <property type="entry name" value="DnaJ_domain"/>
</dbReference>
<evidence type="ECO:0000259" key="1">
    <source>
        <dbReference type="PROSITE" id="PS50076"/>
    </source>
</evidence>
<feature type="non-terminal residue" evidence="2">
    <location>
        <position position="64"/>
    </location>
</feature>
<name>A0A1E7ERH7_9STRA</name>
<dbReference type="SUPFAM" id="SSF46565">
    <property type="entry name" value="Chaperone J-domain"/>
    <property type="match status" value="1"/>
</dbReference>
<dbReference type="KEGG" id="fcy:FRACYDRAFT_155597"/>
<protein>
    <submittedName>
        <fullName evidence="2">Heat shock protein DnaJ</fullName>
    </submittedName>
</protein>
<dbReference type="PROSITE" id="PS50076">
    <property type="entry name" value="DNAJ_2"/>
    <property type="match status" value="1"/>
</dbReference>
<dbReference type="EMBL" id="KV784380">
    <property type="protein sequence ID" value="OEU08439.1"/>
    <property type="molecule type" value="Genomic_DNA"/>
</dbReference>
<dbReference type="Proteomes" id="UP000095751">
    <property type="component" value="Unassembled WGS sequence"/>
</dbReference>
<dbReference type="Pfam" id="PF00226">
    <property type="entry name" value="DnaJ"/>
    <property type="match status" value="1"/>
</dbReference>
<dbReference type="SMART" id="SM00271">
    <property type="entry name" value="DnaJ"/>
    <property type="match status" value="1"/>
</dbReference>
<dbReference type="InterPro" id="IPR050817">
    <property type="entry name" value="DjlA_DnaK_co-chaperone"/>
</dbReference>
<dbReference type="Gene3D" id="1.10.287.110">
    <property type="entry name" value="DnaJ domain"/>
    <property type="match status" value="1"/>
</dbReference>
<feature type="non-terminal residue" evidence="2">
    <location>
        <position position="1"/>
    </location>
</feature>
<dbReference type="InParanoid" id="A0A1E7ERH7"/>
<gene>
    <name evidence="2" type="ORF">FRACYDRAFT_155597</name>
</gene>
<dbReference type="OrthoDB" id="10250354at2759"/>
<dbReference type="AlphaFoldDB" id="A0A1E7ERH7"/>
<dbReference type="InterPro" id="IPR018253">
    <property type="entry name" value="DnaJ_domain_CS"/>
</dbReference>
<sequence>YYDELGVDPDCTLNAIKRKYRALALQYHPDRNSVEDKEEVTIKFREVSEAYEILSDEKSRSEYD</sequence>